<dbReference type="PANTHER" id="PTHR11439:SF483">
    <property type="entry name" value="PEPTIDE SYNTHASE GLIP-LIKE, PUTATIVE (AFU_ORTHOLOGUE AFUA_3G12920)-RELATED"/>
    <property type="match status" value="1"/>
</dbReference>
<gene>
    <name evidence="2" type="ORF">MERR_LOCUS28135</name>
</gene>
<reference evidence="2" key="1">
    <citation type="submission" date="2020-01" db="EMBL/GenBank/DDBJ databases">
        <authorList>
            <person name="Mishra B."/>
        </authorList>
    </citation>
    <scope>NUCLEOTIDE SEQUENCE [LARGE SCALE GENOMIC DNA]</scope>
</reference>
<comment type="caution">
    <text evidence="2">The sequence shown here is derived from an EMBL/GenBank/DDBJ whole genome shotgun (WGS) entry which is preliminary data.</text>
</comment>
<dbReference type="InterPro" id="IPR013103">
    <property type="entry name" value="RVT_2"/>
</dbReference>
<proteinExistence type="predicted"/>
<dbReference type="OrthoDB" id="420764at2759"/>
<feature type="domain" description="Reverse transcriptase Ty1/copia-type" evidence="1">
    <location>
        <begin position="89"/>
        <end position="257"/>
    </location>
</feature>
<name>A0A6D2JIN9_9BRAS</name>
<evidence type="ECO:0000313" key="2">
    <source>
        <dbReference type="EMBL" id="CAA7040900.1"/>
    </source>
</evidence>
<dbReference type="EMBL" id="CACVBM020001237">
    <property type="protein sequence ID" value="CAA7040900.1"/>
    <property type="molecule type" value="Genomic_DNA"/>
</dbReference>
<keyword evidence="3" id="KW-1185">Reference proteome</keyword>
<organism evidence="2 3">
    <name type="scientific">Microthlaspi erraticum</name>
    <dbReference type="NCBI Taxonomy" id="1685480"/>
    <lineage>
        <taxon>Eukaryota</taxon>
        <taxon>Viridiplantae</taxon>
        <taxon>Streptophyta</taxon>
        <taxon>Embryophyta</taxon>
        <taxon>Tracheophyta</taxon>
        <taxon>Spermatophyta</taxon>
        <taxon>Magnoliopsida</taxon>
        <taxon>eudicotyledons</taxon>
        <taxon>Gunneridae</taxon>
        <taxon>Pentapetalae</taxon>
        <taxon>rosids</taxon>
        <taxon>malvids</taxon>
        <taxon>Brassicales</taxon>
        <taxon>Brassicaceae</taxon>
        <taxon>Coluteocarpeae</taxon>
        <taxon>Microthlaspi</taxon>
    </lineage>
</organism>
<dbReference type="InterPro" id="IPR043502">
    <property type="entry name" value="DNA/RNA_pol_sf"/>
</dbReference>
<dbReference type="Pfam" id="PF07727">
    <property type="entry name" value="RVT_2"/>
    <property type="match status" value="1"/>
</dbReference>
<dbReference type="Proteomes" id="UP000467841">
    <property type="component" value="Unassembled WGS sequence"/>
</dbReference>
<sequence>MTTRAKNNITKPNQKFSLLTKRTTTPFIPTTVNQALRDPRWRNAIGDEFNAQVRNRTFDLVPPDPSQHVIDTKWIYTLKYLPSGVLDSNAWPIKQLDVDNAFLQGTLTDEVYVAQPPGFVDKDRPDHVCRLRKALYGLQQAPRAWYEELKSFLLSIGFRNSLADTSVFTQIHNGTKVYILVYVDDIIVTGSSQTLIQTVIHTLSDRFSLKEPTDLSYFLGIEAIRSPHGLNLMQKKYILDLLTKTKMLDAKPVTTPMPPTPKLTLASGTPLLEPRDSCIGRPDTLAAAKRVSGILQGLLHGTTRLSPVTLHAYADADPDTHDYVSTNAYILFLGSTPIAWSSKKQKGVARSSTESEYRGVANTAAEIRWICSLLTELGITLPSVLVIYCDNVGVTYLCANPVFHSRMKHLALNYHFIRDNVQSGALRVTHLSTKDQLADALTKALPRPRFLELFSKIGVKEFLPS</sequence>
<dbReference type="PANTHER" id="PTHR11439">
    <property type="entry name" value="GAG-POL-RELATED RETROTRANSPOSON"/>
    <property type="match status" value="1"/>
</dbReference>
<dbReference type="SUPFAM" id="SSF56672">
    <property type="entry name" value="DNA/RNA polymerases"/>
    <property type="match status" value="1"/>
</dbReference>
<dbReference type="AlphaFoldDB" id="A0A6D2JIN9"/>
<protein>
    <recommendedName>
        <fullName evidence="1">Reverse transcriptase Ty1/copia-type domain-containing protein</fullName>
    </recommendedName>
</protein>
<evidence type="ECO:0000313" key="3">
    <source>
        <dbReference type="Proteomes" id="UP000467841"/>
    </source>
</evidence>
<dbReference type="CDD" id="cd09272">
    <property type="entry name" value="RNase_HI_RT_Ty1"/>
    <property type="match status" value="1"/>
</dbReference>
<accession>A0A6D2JIN9</accession>
<evidence type="ECO:0000259" key="1">
    <source>
        <dbReference type="Pfam" id="PF07727"/>
    </source>
</evidence>